<dbReference type="Proteomes" id="UP001209257">
    <property type="component" value="Unassembled WGS sequence"/>
</dbReference>
<feature type="transmembrane region" description="Helical" evidence="1">
    <location>
        <begin position="90"/>
        <end position="112"/>
    </location>
</feature>
<reference evidence="4" key="1">
    <citation type="submission" date="2023-07" db="EMBL/GenBank/DDBJ databases">
        <title>Study on multiphase classification of strain Alteromonas salexigens isolated from the Yellow Sea.</title>
        <authorList>
            <person name="Sun L."/>
        </authorList>
    </citation>
    <scope>NUCLEOTIDE SEQUENCE [LARGE SCALE GENOMIC DNA]</scope>
    <source>
        <strain evidence="4">ASW11-19</strain>
    </source>
</reference>
<evidence type="ECO:0000256" key="2">
    <source>
        <dbReference type="SAM" id="SignalP"/>
    </source>
</evidence>
<keyword evidence="1" id="KW-0812">Transmembrane</keyword>
<keyword evidence="1" id="KW-0472">Membrane</keyword>
<protein>
    <submittedName>
        <fullName evidence="3">PA2779 family protein</fullName>
    </submittedName>
</protein>
<keyword evidence="2" id="KW-0732">Signal</keyword>
<evidence type="ECO:0000256" key="1">
    <source>
        <dbReference type="SAM" id="Phobius"/>
    </source>
</evidence>
<feature type="chain" id="PRO_5045367332" evidence="2">
    <location>
        <begin position="25"/>
        <end position="126"/>
    </location>
</feature>
<evidence type="ECO:0000313" key="4">
    <source>
        <dbReference type="Proteomes" id="UP001209257"/>
    </source>
</evidence>
<organism evidence="3 4">
    <name type="scientific">Alteromonas salexigens</name>
    <dbReference type="NCBI Taxonomy" id="2982530"/>
    <lineage>
        <taxon>Bacteria</taxon>
        <taxon>Pseudomonadati</taxon>
        <taxon>Pseudomonadota</taxon>
        <taxon>Gammaproteobacteria</taxon>
        <taxon>Alteromonadales</taxon>
        <taxon>Alteromonadaceae</taxon>
        <taxon>Alteromonas/Salinimonas group</taxon>
        <taxon>Alteromonas</taxon>
    </lineage>
</organism>
<accession>A0ABT2VPK0</accession>
<keyword evidence="4" id="KW-1185">Reference proteome</keyword>
<dbReference type="PIRSF" id="PIRSF029543">
    <property type="entry name" value="UCP029543"/>
    <property type="match status" value="1"/>
</dbReference>
<dbReference type="Pfam" id="PF20332">
    <property type="entry name" value="DUF6627"/>
    <property type="match status" value="1"/>
</dbReference>
<dbReference type="EMBL" id="JAOTJC010000008">
    <property type="protein sequence ID" value="MCU7555229.1"/>
    <property type="molecule type" value="Genomic_DNA"/>
</dbReference>
<comment type="caution">
    <text evidence="3">The sequence shown here is derived from an EMBL/GenBank/DDBJ whole genome shotgun (WGS) entry which is preliminary data.</text>
</comment>
<evidence type="ECO:0000313" key="3">
    <source>
        <dbReference type="EMBL" id="MCU7555229.1"/>
    </source>
</evidence>
<dbReference type="InterPro" id="IPR016924">
    <property type="entry name" value="UCP029543"/>
</dbReference>
<gene>
    <name evidence="3" type="ORF">OCL06_11555</name>
</gene>
<dbReference type="InterPro" id="IPR046735">
    <property type="entry name" value="PA2779-like"/>
</dbReference>
<dbReference type="RefSeq" id="WP_262994671.1">
    <property type="nucleotide sequence ID" value="NZ_JAOTJC010000008.1"/>
</dbReference>
<name>A0ABT2VPK0_9ALTE</name>
<feature type="signal peptide" evidence="2">
    <location>
        <begin position="1"/>
        <end position="24"/>
    </location>
</feature>
<keyword evidence="1" id="KW-1133">Transmembrane helix</keyword>
<dbReference type="NCBIfam" id="NF033919">
    <property type="entry name" value="PA2779_fam"/>
    <property type="match status" value="1"/>
</dbReference>
<sequence>MRKLASTGVALLTMLVCLSGQAHAEAISSASVMQAQTQQFTKQQLVTMVNREDVQERLISLGVDKQHAIARINAMTPSELNQLNEQLNDAPAGGVVGAIITVFAIIAVLDLLGVTDVYSFIRPINS</sequence>
<proteinExistence type="predicted"/>